<feature type="region of interest" description="Disordered" evidence="1">
    <location>
        <begin position="83"/>
        <end position="240"/>
    </location>
</feature>
<dbReference type="OMA" id="TEYDNAY"/>
<feature type="compositionally biased region" description="Basic residues" evidence="1">
    <location>
        <begin position="117"/>
        <end position="132"/>
    </location>
</feature>
<keyword evidence="3" id="KW-1185">Reference proteome</keyword>
<sequence length="468" mass="53935">MTEYDNAYNWEKTWLNATPMERASGAKQKLGPHFQHKRHFEQSDSYKLWGPDSQAKETAEDPFFVIHGRSHSQIAYPNILYKRSKSAPRQRQNLSPTDAQVGSPQRPKSDRSVEVKKHVKKNHKKHHLKPRTQSKEKKPIESWPELKLDIPLDSPQPTPSKRSEYQRSFSPPPAYIYSQNRPHSVKNQADTKRKEISENMQPKSEPEKRPTYISSPSLQTKESVQAPQSKQDDAKLKPHRRRLQSEYQANYKNLSDYTSVVKLHNDEAKQNQQQVEGCHFSRKYFNQLESANVNLWDPPSSSRSEIVGLDPALRAKRLKEYKIPPTRSRLDTSLSDSLFKLSRQSLHLPFKYSVSSPTARYEPNKYSHQPLKTREPKVRVLSLEKTDDLTCTPEHHICNRGGNFLISQTRAEETSIPPPLVRQSIRCLSPPLTRISPGPISSSLSLAEHTYDRALSRRNKLLISACRN</sequence>
<dbReference type="AlphaFoldDB" id="A0A087W0R0"/>
<feature type="compositionally biased region" description="Polar residues" evidence="1">
    <location>
        <begin position="212"/>
        <end position="229"/>
    </location>
</feature>
<dbReference type="Proteomes" id="UP000017246">
    <property type="component" value="Unassembled WGS sequence"/>
</dbReference>
<feature type="compositionally biased region" description="Basic and acidic residues" evidence="1">
    <location>
        <begin position="107"/>
        <end position="116"/>
    </location>
</feature>
<reference evidence="2" key="1">
    <citation type="journal article" date="2013" name="Nature">
        <title>The genomes of four tapeworm species reveal adaptations to parasitism.</title>
        <authorList>
            <person name="Tsai I.J."/>
            <person name="Zarowiecki M."/>
            <person name="Holroyd N."/>
            <person name="Garciarrubio A."/>
            <person name="Sanchez-Flores A."/>
            <person name="Brooks K.L."/>
            <person name="Tracey A."/>
            <person name="Bobes R.J."/>
            <person name="Fragoso G."/>
            <person name="Sciutto E."/>
            <person name="Aslett M."/>
            <person name="Beasley H."/>
            <person name="Bennett H.M."/>
            <person name="Cai J."/>
            <person name="Camicia F."/>
            <person name="Clark R."/>
            <person name="Cucher M."/>
            <person name="De Silva N."/>
            <person name="Day T.A."/>
            <person name="Deplazes P."/>
            <person name="Estrada K."/>
            <person name="Fernandez C."/>
            <person name="Holland P.W."/>
            <person name="Hou J."/>
            <person name="Hu S."/>
            <person name="Huckvale T."/>
            <person name="Hung S.S."/>
            <person name="Kamenetzky L."/>
            <person name="Keane J.A."/>
            <person name="Kiss F."/>
            <person name="Koziol U."/>
            <person name="Lambert O."/>
            <person name="Liu K."/>
            <person name="Luo X."/>
            <person name="Luo Y."/>
            <person name="Macchiaroli N."/>
            <person name="Nichol S."/>
            <person name="Paps J."/>
            <person name="Parkinson J."/>
            <person name="Pouchkina-Stantcheva N."/>
            <person name="Riddiford N."/>
            <person name="Rosenzvit M."/>
            <person name="Salinas G."/>
            <person name="Wasmuth J.D."/>
            <person name="Zamanian M."/>
            <person name="Zheng Y."/>
            <person name="Cai X."/>
            <person name="Soberon X."/>
            <person name="Olson P.D."/>
            <person name="Laclette J.P."/>
            <person name="Brehm K."/>
            <person name="Berriman M."/>
            <person name="Garciarrubio A."/>
            <person name="Bobes R.J."/>
            <person name="Fragoso G."/>
            <person name="Sanchez-Flores A."/>
            <person name="Estrada K."/>
            <person name="Cevallos M.A."/>
            <person name="Morett E."/>
            <person name="Gonzalez V."/>
            <person name="Portillo T."/>
            <person name="Ochoa-Leyva A."/>
            <person name="Jose M.V."/>
            <person name="Sciutto E."/>
            <person name="Landa A."/>
            <person name="Jimenez L."/>
            <person name="Valdes V."/>
            <person name="Carrero J.C."/>
            <person name="Larralde C."/>
            <person name="Morales-Montor J."/>
            <person name="Limon-Lason J."/>
            <person name="Soberon X."/>
            <person name="Laclette J.P."/>
        </authorList>
    </citation>
    <scope>NUCLEOTIDE SEQUENCE [LARGE SCALE GENOMIC DNA]</scope>
</reference>
<reference evidence="2" key="2">
    <citation type="submission" date="2015-11" db="EMBL/GenBank/DDBJ databases">
        <authorList>
            <person name="Zhang Y."/>
            <person name="Guo Z."/>
        </authorList>
    </citation>
    <scope>NUCLEOTIDE SEQUENCE</scope>
</reference>
<proteinExistence type="predicted"/>
<feature type="compositionally biased region" description="Polar residues" evidence="1">
    <location>
        <begin position="89"/>
        <end position="103"/>
    </location>
</feature>
<evidence type="ECO:0000313" key="3">
    <source>
        <dbReference type="Proteomes" id="UP000017246"/>
    </source>
</evidence>
<evidence type="ECO:0000256" key="1">
    <source>
        <dbReference type="SAM" id="MobiDB-lite"/>
    </source>
</evidence>
<accession>A0A087W0R0</accession>
<feature type="region of interest" description="Disordered" evidence="1">
    <location>
        <begin position="23"/>
        <end position="54"/>
    </location>
</feature>
<gene>
    <name evidence="2" type="ORF">EmuJ_000193100</name>
</gene>
<evidence type="ECO:0000313" key="2">
    <source>
        <dbReference type="EMBL" id="CDI98104.1"/>
    </source>
</evidence>
<organism evidence="2 3">
    <name type="scientific">Echinococcus multilocularis</name>
    <name type="common">Fox tapeworm</name>
    <dbReference type="NCBI Taxonomy" id="6211"/>
    <lineage>
        <taxon>Eukaryota</taxon>
        <taxon>Metazoa</taxon>
        <taxon>Spiralia</taxon>
        <taxon>Lophotrochozoa</taxon>
        <taxon>Platyhelminthes</taxon>
        <taxon>Cestoda</taxon>
        <taxon>Eucestoda</taxon>
        <taxon>Cyclophyllidea</taxon>
        <taxon>Taeniidae</taxon>
        <taxon>Echinococcus</taxon>
    </lineage>
</organism>
<dbReference type="OrthoDB" id="9999940at2759"/>
<dbReference type="EMBL" id="LN902844">
    <property type="protein sequence ID" value="CDI98104.1"/>
    <property type="molecule type" value="Genomic_DNA"/>
</dbReference>
<feature type="compositionally biased region" description="Polar residues" evidence="1">
    <location>
        <begin position="177"/>
        <end position="188"/>
    </location>
</feature>
<feature type="compositionally biased region" description="Basic and acidic residues" evidence="1">
    <location>
        <begin position="133"/>
        <end position="150"/>
    </location>
</feature>
<name>A0A087W0R0_ECHMU</name>
<protein>
    <submittedName>
        <fullName evidence="2">Uncharacterized protein</fullName>
    </submittedName>
</protein>